<keyword evidence="2" id="KW-0808">Transferase</keyword>
<feature type="region of interest" description="Disordered" evidence="9">
    <location>
        <begin position="302"/>
        <end position="385"/>
    </location>
</feature>
<dbReference type="InterPro" id="IPR011009">
    <property type="entry name" value="Kinase-like_dom_sf"/>
</dbReference>
<protein>
    <submittedName>
        <fullName evidence="11">Aurora kinase A</fullName>
    </submittedName>
</protein>
<dbReference type="Gene3D" id="1.10.510.10">
    <property type="entry name" value="Transferase(Phosphotransferase) domain 1"/>
    <property type="match status" value="1"/>
</dbReference>
<dbReference type="OrthoDB" id="377346at2759"/>
<keyword evidence="5 7" id="KW-0067">ATP-binding</keyword>
<proteinExistence type="predicted"/>
<dbReference type="GO" id="GO:0005524">
    <property type="term" value="F:ATP binding"/>
    <property type="evidence" value="ECO:0007669"/>
    <property type="project" value="UniProtKB-KW"/>
</dbReference>
<feature type="binding site" evidence="7">
    <location>
        <begin position="561"/>
        <end position="562"/>
    </location>
    <ligand>
        <name>ATP</name>
        <dbReference type="ChEBI" id="CHEBI:30616"/>
    </ligand>
</feature>
<sequence>MLDTFKSGEWAVIWGLEHQNGPSCTGGGHGEAPPSLTGTLHSHQKLGSPLHRQSSSSMQLPSPLCTATATPLARHIANRALRKAGDTAPMTLPSLTGSVKLRELVVVPAGGGEPAGGAHIAGALTSPSSSPRPPASQVAARALHDPSPRVRRATTVDISADALALSPGSPGPASPTASTSIFTSSLLSDPRADRFPRLQSMPHVHTLPYGHDPVEPHTVQQQPGRQSISGPPMSPVADTHPHPPHQLQPPHHAQHHPPHHHHQAQAQAHTTEWRRRSEACSALLAVPEAPLPKLRGAAIAAASPSGAPPADAATGAGTEAPEAEVGVEDLMPTRSEPLRVRVPEPILPVGSGLGGGSSRPSGDTATRSPRRSHQGTPPPGLPTASRLSEVALAPSGLPAFAPRPMPAEGLLHLSKLAPPLMARPDAPWGVADFKVVRKLYAGYASSVYKASCTHSSSDVVLKAYNLTGLSSFLRHQVLRELDIHARLRHVGIVHLIAAFKEGDILVMVQEYVRGGSLDRVRRKLGGRMTEFQTMHLVLLPLLNVLAYLHAGGYFHRDIKPENLLFTEDWQLKVCDFGVSICAHEERAVTRTGSREYMAPEVNVCPLKRGPDDNKDNVALAYTAAADVWSLGVLLYELLVGFTPFGANQAPEATPAKSLAFPSGVSANARALVLECLEQDARDRPTVQQLLQHAWIRGSLDQEQKQEQAPAAL</sequence>
<dbReference type="PROSITE" id="PS00108">
    <property type="entry name" value="PROTEIN_KINASE_ST"/>
    <property type="match status" value="1"/>
</dbReference>
<dbReference type="InterPro" id="IPR000719">
    <property type="entry name" value="Prot_kinase_dom"/>
</dbReference>
<evidence type="ECO:0000256" key="6">
    <source>
        <dbReference type="PIRSR" id="PIRSR630616-1"/>
    </source>
</evidence>
<keyword evidence="1" id="KW-0723">Serine/threonine-protein kinase</keyword>
<evidence type="ECO:0000256" key="7">
    <source>
        <dbReference type="PIRSR" id="PIRSR630616-2"/>
    </source>
</evidence>
<name>A0A2J8AAA5_9CHLO</name>
<evidence type="ECO:0000256" key="3">
    <source>
        <dbReference type="ARBA" id="ARBA00022741"/>
    </source>
</evidence>
<accession>A0A2J8AAA5</accession>
<dbReference type="PROSITE" id="PS50011">
    <property type="entry name" value="PROTEIN_KINASE_DOM"/>
    <property type="match status" value="1"/>
</dbReference>
<evidence type="ECO:0000313" key="12">
    <source>
        <dbReference type="Proteomes" id="UP000236333"/>
    </source>
</evidence>
<gene>
    <name evidence="11" type="ORF">TSOC_003947</name>
</gene>
<keyword evidence="3 7" id="KW-0547">Nucleotide-binding</keyword>
<dbReference type="EMBL" id="PGGS01000091">
    <property type="protein sequence ID" value="PNH09413.1"/>
    <property type="molecule type" value="Genomic_DNA"/>
</dbReference>
<keyword evidence="4 11" id="KW-0418">Kinase</keyword>
<dbReference type="Proteomes" id="UP000236333">
    <property type="component" value="Unassembled WGS sequence"/>
</dbReference>
<dbReference type="InterPro" id="IPR030616">
    <property type="entry name" value="Aur-like"/>
</dbReference>
<organism evidence="11 12">
    <name type="scientific">Tetrabaena socialis</name>
    <dbReference type="NCBI Taxonomy" id="47790"/>
    <lineage>
        <taxon>Eukaryota</taxon>
        <taxon>Viridiplantae</taxon>
        <taxon>Chlorophyta</taxon>
        <taxon>core chlorophytes</taxon>
        <taxon>Chlorophyceae</taxon>
        <taxon>CS clade</taxon>
        <taxon>Chlamydomonadales</taxon>
        <taxon>Tetrabaenaceae</taxon>
        <taxon>Tetrabaena</taxon>
    </lineage>
</organism>
<dbReference type="SUPFAM" id="SSF56112">
    <property type="entry name" value="Protein kinase-like (PK-like)"/>
    <property type="match status" value="1"/>
</dbReference>
<feature type="compositionally biased region" description="Low complexity" evidence="9">
    <location>
        <begin position="302"/>
        <end position="320"/>
    </location>
</feature>
<evidence type="ECO:0000256" key="1">
    <source>
        <dbReference type="ARBA" id="ARBA00022527"/>
    </source>
</evidence>
<dbReference type="FunFam" id="1.10.510.10:FF:000813">
    <property type="entry name" value="Aurora-like kinase"/>
    <property type="match status" value="1"/>
</dbReference>
<feature type="active site" description="Proton acceptor" evidence="6">
    <location>
        <position position="557"/>
    </location>
</feature>
<evidence type="ECO:0000256" key="4">
    <source>
        <dbReference type="ARBA" id="ARBA00022777"/>
    </source>
</evidence>
<reference evidence="11 12" key="1">
    <citation type="journal article" date="2017" name="Mol. Biol. Evol.">
        <title>The 4-celled Tetrabaena socialis nuclear genome reveals the essential components for genetic control of cell number at the origin of multicellularity in the volvocine lineage.</title>
        <authorList>
            <person name="Featherston J."/>
            <person name="Arakaki Y."/>
            <person name="Hanschen E.R."/>
            <person name="Ferris P.J."/>
            <person name="Michod R.E."/>
            <person name="Olson B.J.S.C."/>
            <person name="Nozaki H."/>
            <person name="Durand P.M."/>
        </authorList>
    </citation>
    <scope>NUCLEOTIDE SEQUENCE [LARGE SCALE GENOMIC DNA]</scope>
    <source>
        <strain evidence="11 12">NIES-571</strain>
    </source>
</reference>
<keyword evidence="12" id="KW-1185">Reference proteome</keyword>
<feature type="domain" description="Protein kinase" evidence="10">
    <location>
        <begin position="433"/>
        <end position="695"/>
    </location>
</feature>
<feature type="compositionally biased region" description="Polar residues" evidence="9">
    <location>
        <begin position="218"/>
        <end position="229"/>
    </location>
</feature>
<feature type="region of interest" description="Disordered" evidence="9">
    <location>
        <begin position="203"/>
        <end position="275"/>
    </location>
</feature>
<feature type="compositionally biased region" description="Low complexity" evidence="9">
    <location>
        <begin position="53"/>
        <end position="63"/>
    </location>
</feature>
<dbReference type="PANTHER" id="PTHR24350">
    <property type="entry name" value="SERINE/THREONINE-PROTEIN KINASE IAL-RELATED"/>
    <property type="match status" value="1"/>
</dbReference>
<dbReference type="Pfam" id="PF00069">
    <property type="entry name" value="Pkinase"/>
    <property type="match status" value="1"/>
</dbReference>
<dbReference type="SMART" id="SM00220">
    <property type="entry name" value="S_TKc"/>
    <property type="match status" value="1"/>
</dbReference>
<feature type="compositionally biased region" description="Basic residues" evidence="9">
    <location>
        <begin position="252"/>
        <end position="263"/>
    </location>
</feature>
<dbReference type="AlphaFoldDB" id="A0A2J8AAA5"/>
<evidence type="ECO:0000256" key="2">
    <source>
        <dbReference type="ARBA" id="ARBA00022679"/>
    </source>
</evidence>
<feature type="cross-link" description="Glycyl lysine isopeptide (Lys-Gly) (interchain with G-Cter in SUMO2)" evidence="8">
    <location>
        <position position="559"/>
    </location>
</feature>
<evidence type="ECO:0000256" key="8">
    <source>
        <dbReference type="PIRSR" id="PIRSR630616-3"/>
    </source>
</evidence>
<evidence type="ECO:0000259" key="10">
    <source>
        <dbReference type="PROSITE" id="PS50011"/>
    </source>
</evidence>
<comment type="caution">
    <text evidence="11">The sequence shown here is derived from an EMBL/GenBank/DDBJ whole genome shotgun (WGS) entry which is preliminary data.</text>
</comment>
<dbReference type="GO" id="GO:0004674">
    <property type="term" value="F:protein serine/threonine kinase activity"/>
    <property type="evidence" value="ECO:0007669"/>
    <property type="project" value="UniProtKB-KW"/>
</dbReference>
<evidence type="ECO:0000313" key="11">
    <source>
        <dbReference type="EMBL" id="PNH09413.1"/>
    </source>
</evidence>
<feature type="binding site" evidence="7">
    <location>
        <position position="462"/>
    </location>
    <ligand>
        <name>ATP</name>
        <dbReference type="ChEBI" id="CHEBI:30616"/>
    </ligand>
</feature>
<feature type="region of interest" description="Disordered" evidence="9">
    <location>
        <begin position="22"/>
        <end position="63"/>
    </location>
</feature>
<feature type="binding site" evidence="7">
    <location>
        <position position="575"/>
    </location>
    <ligand>
        <name>ATP</name>
        <dbReference type="ChEBI" id="CHEBI:30616"/>
    </ligand>
</feature>
<evidence type="ECO:0000256" key="9">
    <source>
        <dbReference type="SAM" id="MobiDB-lite"/>
    </source>
</evidence>
<evidence type="ECO:0000256" key="5">
    <source>
        <dbReference type="ARBA" id="ARBA00022840"/>
    </source>
</evidence>
<dbReference type="InterPro" id="IPR008271">
    <property type="entry name" value="Ser/Thr_kinase_AS"/>
</dbReference>